<dbReference type="AlphaFoldDB" id="A0A7D8UT71"/>
<gene>
    <name evidence="2" type="ORF">LCER1_G004742</name>
</gene>
<dbReference type="OrthoDB" id="3522278at2759"/>
<keyword evidence="3" id="KW-1185">Reference proteome</keyword>
<dbReference type="InterPro" id="IPR010730">
    <property type="entry name" value="HET"/>
</dbReference>
<dbReference type="EMBL" id="QGMG01000303">
    <property type="protein sequence ID" value="TVY54812.1"/>
    <property type="molecule type" value="Genomic_DNA"/>
</dbReference>
<name>A0A7D8UT71_9HELO</name>
<proteinExistence type="predicted"/>
<protein>
    <recommendedName>
        <fullName evidence="1">Heterokaryon incompatibility domain-containing protein</fullName>
    </recommendedName>
</protein>
<dbReference type="PANTHER" id="PTHR33112:SF16">
    <property type="entry name" value="HETEROKARYON INCOMPATIBILITY DOMAIN-CONTAINING PROTEIN"/>
    <property type="match status" value="1"/>
</dbReference>
<feature type="domain" description="Heterokaryon incompatibility" evidence="1">
    <location>
        <begin position="230"/>
        <end position="410"/>
    </location>
</feature>
<evidence type="ECO:0000313" key="2">
    <source>
        <dbReference type="EMBL" id="TVY54812.1"/>
    </source>
</evidence>
<reference evidence="2 3" key="1">
    <citation type="submission" date="2018-05" db="EMBL/GenBank/DDBJ databases">
        <title>Whole genome sequencing for identification of molecular markers to develop diagnostic detection tools for the regulated plant pathogen Lachnellula willkommii.</title>
        <authorList>
            <person name="Giroux E."/>
            <person name="Bilodeau G."/>
        </authorList>
    </citation>
    <scope>NUCLEOTIDE SEQUENCE [LARGE SCALE GENOMIC DNA]</scope>
    <source>
        <strain evidence="2 3">CBS 625.97</strain>
    </source>
</reference>
<evidence type="ECO:0000259" key="1">
    <source>
        <dbReference type="Pfam" id="PF06985"/>
    </source>
</evidence>
<organism evidence="2 3">
    <name type="scientific">Lachnellula cervina</name>
    <dbReference type="NCBI Taxonomy" id="1316786"/>
    <lineage>
        <taxon>Eukaryota</taxon>
        <taxon>Fungi</taxon>
        <taxon>Dikarya</taxon>
        <taxon>Ascomycota</taxon>
        <taxon>Pezizomycotina</taxon>
        <taxon>Leotiomycetes</taxon>
        <taxon>Helotiales</taxon>
        <taxon>Lachnaceae</taxon>
        <taxon>Lachnellula</taxon>
    </lineage>
</organism>
<dbReference type="PANTHER" id="PTHR33112">
    <property type="entry name" value="DOMAIN PROTEIN, PUTATIVE-RELATED"/>
    <property type="match status" value="1"/>
</dbReference>
<evidence type="ECO:0000313" key="3">
    <source>
        <dbReference type="Proteomes" id="UP000481288"/>
    </source>
</evidence>
<dbReference type="Pfam" id="PF06985">
    <property type="entry name" value="HET"/>
    <property type="match status" value="1"/>
</dbReference>
<sequence>MLCDACQNIQFHYVKNLEERHGGIAALELREEYEALIAGRDGDGHKRWADFNPAASFHVGLSQAFESARKGCHLCNFLLEALFRHRESKYGNSRFIPLPLTKHDGICLFAEDKTGGAELSIMVGCGPMEANIYTAELPPQFAQICDYTSARHDEDWSTGSQNNISLAQLWLNDCDKSHSSGELHCHQSHSECWSSNTIDPDLPDYVIDVGDLSHTRDTLLTRGQGKRGRYATLSYCWGPSSHAAKTTTTNLESQKKRIDFLALPTTVQDAIHTTRALGIKFIWIDALCIIQDSQKHWEVQSSLMGSIYQNSTLTIAADAGVSAHLGLFVRRNPLATRPCRLPPGIFGLLAPEDKPNWNFLSFLYHDEIDPSYSVASSGKVPEILETHWPTGEPTMTENSPLEKRAWVLQESLLSRKVLRFTSSGISWQCATIRLYEGSPTVDHLGGAPPLHNPMTNNTDQPWRQYNNWYSTMEQYSERHMTFETDKFPALSALASHFDKTMESAGISDAYLAGLWNNDLSFGLLWIPSDNSKPLRVRPVETWIAPTWSWASLGRASIKFQQHDLHDRASEPLSSFSVEKAECEPFGSDPYGRVKDAFLQVRGLAIETVLFDAKYEGFGSTEWNDWLGLISTELGLVVGMIRLDEPGRHDSKHQPILCLPLLKIRHEYPSHVGNRIEAYDEKLSASTDEYISAIRARSKGEKEQRAQILERMKLPFFDRENHPDYDDEKEMYYREKRPIYCSLALELNTIQGAYYRVGIAEIWDLEWLEGRTTESLTLR</sequence>
<comment type="caution">
    <text evidence="2">The sequence shown here is derived from an EMBL/GenBank/DDBJ whole genome shotgun (WGS) entry which is preliminary data.</text>
</comment>
<dbReference type="Proteomes" id="UP000481288">
    <property type="component" value="Unassembled WGS sequence"/>
</dbReference>
<accession>A0A7D8UT71</accession>